<evidence type="ECO:0000256" key="6">
    <source>
        <dbReference type="ARBA" id="ARBA00022548"/>
    </source>
</evidence>
<evidence type="ECO:0000256" key="1">
    <source>
        <dbReference type="ARBA" id="ARBA00004514"/>
    </source>
</evidence>
<sequence>MAAPRAVVVLSGKRKSGKDFVANLLQERLGCQVCAIMRLSAPLKGQYAKEHNLDFDRLLDASDYKEHYRVDMIRWGEERRNQDPSFFCRLATEVKEADHLVWVISDARRLTDLDYFRKHYRQTIAVRIQADDTVRAERGFVFTPGVDDAESECGLDTVKDWDFCLNNNNQQQLEEQFTLLLNTIQLNLS</sequence>
<evidence type="ECO:0000256" key="16">
    <source>
        <dbReference type="ARBA" id="ARBA00023221"/>
    </source>
</evidence>
<evidence type="ECO:0000256" key="18">
    <source>
        <dbReference type="PIRSR" id="PIRSR036639-1"/>
    </source>
</evidence>
<keyword evidence="9" id="KW-0418">Kinase</keyword>
<keyword evidence="20" id="KW-1185">Reference proteome</keyword>
<comment type="subcellular location">
    <subcellularLocation>
        <location evidence="1">Cytoplasm</location>
        <location evidence="1">Cytosol</location>
    </subcellularLocation>
</comment>
<keyword evidence="11 18" id="KW-0067">ATP-binding</keyword>
<dbReference type="GO" id="GO:0005829">
    <property type="term" value="C:cytosol"/>
    <property type="evidence" value="ECO:0007669"/>
    <property type="project" value="UniProtKB-SubCell"/>
</dbReference>
<evidence type="ECO:0000256" key="4">
    <source>
        <dbReference type="ARBA" id="ARBA00022490"/>
    </source>
</evidence>
<dbReference type="Proteomes" id="UP001374579">
    <property type="component" value="Unassembled WGS sequence"/>
</dbReference>
<dbReference type="GO" id="GO:0005524">
    <property type="term" value="F:ATP binding"/>
    <property type="evidence" value="ECO:0007669"/>
    <property type="project" value="UniProtKB-KW"/>
</dbReference>
<keyword evidence="7" id="KW-0808">Transferase</keyword>
<reference evidence="19 20" key="1">
    <citation type="submission" date="2024-02" db="EMBL/GenBank/DDBJ databases">
        <title>Chromosome-scale genome assembly of the rough periwinkle Littorina saxatilis.</title>
        <authorList>
            <person name="De Jode A."/>
            <person name="Faria R."/>
            <person name="Formenti G."/>
            <person name="Sims Y."/>
            <person name="Smith T.P."/>
            <person name="Tracey A."/>
            <person name="Wood J.M.D."/>
            <person name="Zagrodzka Z.B."/>
            <person name="Johannesson K."/>
            <person name="Butlin R.K."/>
            <person name="Leder E.H."/>
        </authorList>
    </citation>
    <scope>NUCLEOTIDE SEQUENCE [LARGE SCALE GENOMIC DNA]</scope>
    <source>
        <strain evidence="19">Snail1</strain>
        <tissue evidence="19">Muscle</tissue>
    </source>
</reference>
<evidence type="ECO:0000256" key="2">
    <source>
        <dbReference type="ARBA" id="ARBA00005017"/>
    </source>
</evidence>
<dbReference type="EMBL" id="JBAMIC010000001">
    <property type="protein sequence ID" value="KAK7115947.1"/>
    <property type="molecule type" value="Genomic_DNA"/>
</dbReference>
<evidence type="ECO:0000256" key="14">
    <source>
        <dbReference type="ARBA" id="ARBA00023098"/>
    </source>
</evidence>
<dbReference type="InterPro" id="IPR005919">
    <property type="entry name" value="Pmev_kin_anim"/>
</dbReference>
<keyword evidence="13" id="KW-0756">Sterol biosynthesis</keyword>
<dbReference type="PANTHER" id="PTHR13101">
    <property type="entry name" value="PHOSPHOMEVALONATE KINASE"/>
    <property type="match status" value="1"/>
</dbReference>
<evidence type="ECO:0000256" key="10">
    <source>
        <dbReference type="ARBA" id="ARBA00022778"/>
    </source>
</evidence>
<dbReference type="Pfam" id="PF04275">
    <property type="entry name" value="P-mevalo_kinase"/>
    <property type="match status" value="1"/>
</dbReference>
<organism evidence="19 20">
    <name type="scientific">Littorina saxatilis</name>
    <dbReference type="NCBI Taxonomy" id="31220"/>
    <lineage>
        <taxon>Eukaryota</taxon>
        <taxon>Metazoa</taxon>
        <taxon>Spiralia</taxon>
        <taxon>Lophotrochozoa</taxon>
        <taxon>Mollusca</taxon>
        <taxon>Gastropoda</taxon>
        <taxon>Caenogastropoda</taxon>
        <taxon>Littorinimorpha</taxon>
        <taxon>Littorinoidea</taxon>
        <taxon>Littorinidae</taxon>
        <taxon>Littorina</taxon>
    </lineage>
</organism>
<dbReference type="PANTHER" id="PTHR13101:SF1">
    <property type="entry name" value="PHOSPHOMEVALONATE KINASE"/>
    <property type="match status" value="1"/>
</dbReference>
<keyword evidence="16" id="KW-0753">Steroid metabolism</keyword>
<keyword evidence="4" id="KW-0963">Cytoplasm</keyword>
<evidence type="ECO:0000256" key="9">
    <source>
        <dbReference type="ARBA" id="ARBA00022777"/>
    </source>
</evidence>
<evidence type="ECO:0000256" key="7">
    <source>
        <dbReference type="ARBA" id="ARBA00022679"/>
    </source>
</evidence>
<keyword evidence="6" id="KW-0153">Cholesterol metabolism</keyword>
<evidence type="ECO:0000256" key="11">
    <source>
        <dbReference type="ARBA" id="ARBA00022840"/>
    </source>
</evidence>
<dbReference type="GO" id="GO:0019287">
    <property type="term" value="P:isopentenyl diphosphate biosynthetic process, mevalonate pathway"/>
    <property type="evidence" value="ECO:0007669"/>
    <property type="project" value="TreeGrafter"/>
</dbReference>
<feature type="binding site" evidence="18">
    <location>
        <position position="176"/>
    </location>
    <ligand>
        <name>ATP</name>
        <dbReference type="ChEBI" id="CHEBI:30616"/>
    </ligand>
</feature>
<keyword evidence="12" id="KW-0752">Steroid biosynthesis</keyword>
<dbReference type="Gene3D" id="3.40.50.300">
    <property type="entry name" value="P-loop containing nucleotide triphosphate hydrolases"/>
    <property type="match status" value="1"/>
</dbReference>
<evidence type="ECO:0000256" key="15">
    <source>
        <dbReference type="ARBA" id="ARBA00023166"/>
    </source>
</evidence>
<dbReference type="PIRSF" id="PIRSF036639">
    <property type="entry name" value="PMK_anim"/>
    <property type="match status" value="1"/>
</dbReference>
<evidence type="ECO:0000256" key="12">
    <source>
        <dbReference type="ARBA" id="ARBA00022955"/>
    </source>
</evidence>
<dbReference type="AlphaFoldDB" id="A0AAN9C254"/>
<evidence type="ECO:0000256" key="8">
    <source>
        <dbReference type="ARBA" id="ARBA00022741"/>
    </source>
</evidence>
<keyword evidence="14" id="KW-0443">Lipid metabolism</keyword>
<evidence type="ECO:0000313" key="20">
    <source>
        <dbReference type="Proteomes" id="UP001374579"/>
    </source>
</evidence>
<evidence type="ECO:0000256" key="17">
    <source>
        <dbReference type="ARBA" id="ARBA00034549"/>
    </source>
</evidence>
<dbReference type="FunFam" id="3.40.50.300:FF:001026">
    <property type="entry name" value="Phosphomevalonate kinase"/>
    <property type="match status" value="1"/>
</dbReference>
<accession>A0AAN9C254</accession>
<proteinExistence type="predicted"/>
<comment type="pathway">
    <text evidence="2">Isoprenoid biosynthesis; isopentenyl diphosphate biosynthesis via mevalonate pathway; isopentenyl diphosphate from (R)-mevalonate: step 2/3.</text>
</comment>
<dbReference type="EC" id="2.7.4.2" evidence="3"/>
<evidence type="ECO:0000313" key="19">
    <source>
        <dbReference type="EMBL" id="KAK7115947.1"/>
    </source>
</evidence>
<dbReference type="GO" id="GO:0004631">
    <property type="term" value="F:phosphomevalonate kinase activity"/>
    <property type="evidence" value="ECO:0007669"/>
    <property type="project" value="UniProtKB-EC"/>
</dbReference>
<gene>
    <name evidence="19" type="ORF">V1264_001723</name>
</gene>
<evidence type="ECO:0000256" key="5">
    <source>
        <dbReference type="ARBA" id="ARBA00022516"/>
    </source>
</evidence>
<comment type="caution">
    <text evidence="19">The sequence shown here is derived from an EMBL/GenBank/DDBJ whole genome shotgun (WGS) entry which is preliminary data.</text>
</comment>
<name>A0AAN9C254_9CAEN</name>
<keyword evidence="8 18" id="KW-0547">Nucleotide-binding</keyword>
<dbReference type="GO" id="GO:0006695">
    <property type="term" value="P:cholesterol biosynthetic process"/>
    <property type="evidence" value="ECO:0007669"/>
    <property type="project" value="UniProtKB-KW"/>
</dbReference>
<dbReference type="NCBIfam" id="TIGR01223">
    <property type="entry name" value="Pmev_kin_anim"/>
    <property type="match status" value="1"/>
</dbReference>
<dbReference type="InterPro" id="IPR027417">
    <property type="entry name" value="P-loop_NTPase"/>
</dbReference>
<protein>
    <recommendedName>
        <fullName evidence="17">Phosphomevalonate kinase</fullName>
        <ecNumber evidence="3">2.7.4.2</ecNumber>
    </recommendedName>
</protein>
<keyword evidence="10" id="KW-0152">Cholesterol biosynthesis</keyword>
<keyword evidence="5" id="KW-0444">Lipid biosynthesis</keyword>
<keyword evidence="15" id="KW-1207">Sterol metabolism</keyword>
<feature type="binding site" evidence="18">
    <location>
        <position position="138"/>
    </location>
    <ligand>
        <name>ATP</name>
        <dbReference type="ChEBI" id="CHEBI:30616"/>
    </ligand>
</feature>
<feature type="binding site" evidence="18">
    <location>
        <begin position="13"/>
        <end position="19"/>
    </location>
    <ligand>
        <name>ATP</name>
        <dbReference type="ChEBI" id="CHEBI:30616"/>
    </ligand>
</feature>
<evidence type="ECO:0000256" key="3">
    <source>
        <dbReference type="ARBA" id="ARBA00012958"/>
    </source>
</evidence>
<feature type="binding site" evidence="18">
    <location>
        <position position="167"/>
    </location>
    <ligand>
        <name>substrate</name>
    </ligand>
</feature>
<evidence type="ECO:0000256" key="13">
    <source>
        <dbReference type="ARBA" id="ARBA00023011"/>
    </source>
</evidence>
<dbReference type="SUPFAM" id="SSF52540">
    <property type="entry name" value="P-loop containing nucleoside triphosphate hydrolases"/>
    <property type="match status" value="1"/>
</dbReference>